<proteinExistence type="predicted"/>
<dbReference type="Proteomes" id="UP000276133">
    <property type="component" value="Unassembled WGS sequence"/>
</dbReference>
<keyword evidence="2" id="KW-1185">Reference proteome</keyword>
<gene>
    <name evidence="1" type="ORF">BpHYR1_023014</name>
</gene>
<evidence type="ECO:0000313" key="2">
    <source>
        <dbReference type="Proteomes" id="UP000276133"/>
    </source>
</evidence>
<name>A0A3M7QE93_BRAPC</name>
<sequence length="230" mass="25899">MLAQWQARLGRLLAPELNVVQLFASLGLFHNKIGQDSLLFETTISMSFMAEIMDITLVWWLVTRGDGRPPLVDLLGFNFGILYLIWMSWSAWCLESVAISLNLSLKNSKSGLSCLKSINSVVVLDVGDFFQGIAHHLVEFGGVQIDGQFERNGDQILLAYFHLIEVDYDLWLVKKWLVVVQVVEQNWQAELDLCHSVAKVFKMSAQVQVEKAVVCARTARNVRAAQVFAV</sequence>
<dbReference type="AlphaFoldDB" id="A0A3M7QE93"/>
<organism evidence="1 2">
    <name type="scientific">Brachionus plicatilis</name>
    <name type="common">Marine rotifer</name>
    <name type="synonym">Brachionus muelleri</name>
    <dbReference type="NCBI Taxonomy" id="10195"/>
    <lineage>
        <taxon>Eukaryota</taxon>
        <taxon>Metazoa</taxon>
        <taxon>Spiralia</taxon>
        <taxon>Gnathifera</taxon>
        <taxon>Rotifera</taxon>
        <taxon>Eurotatoria</taxon>
        <taxon>Monogononta</taxon>
        <taxon>Pseudotrocha</taxon>
        <taxon>Ploima</taxon>
        <taxon>Brachionidae</taxon>
        <taxon>Brachionus</taxon>
    </lineage>
</organism>
<dbReference type="EMBL" id="REGN01006373">
    <property type="protein sequence ID" value="RNA09747.1"/>
    <property type="molecule type" value="Genomic_DNA"/>
</dbReference>
<reference evidence="1 2" key="1">
    <citation type="journal article" date="2018" name="Sci. Rep.">
        <title>Genomic signatures of local adaptation to the degree of environmental predictability in rotifers.</title>
        <authorList>
            <person name="Franch-Gras L."/>
            <person name="Hahn C."/>
            <person name="Garcia-Roger E.M."/>
            <person name="Carmona M.J."/>
            <person name="Serra M."/>
            <person name="Gomez A."/>
        </authorList>
    </citation>
    <scope>NUCLEOTIDE SEQUENCE [LARGE SCALE GENOMIC DNA]</scope>
    <source>
        <strain evidence="1">HYR1</strain>
    </source>
</reference>
<evidence type="ECO:0000313" key="1">
    <source>
        <dbReference type="EMBL" id="RNA09747.1"/>
    </source>
</evidence>
<comment type="caution">
    <text evidence="1">The sequence shown here is derived from an EMBL/GenBank/DDBJ whole genome shotgun (WGS) entry which is preliminary data.</text>
</comment>
<protein>
    <submittedName>
        <fullName evidence="1">Uncharacterized protein</fullName>
    </submittedName>
</protein>
<accession>A0A3M7QE93</accession>